<feature type="transmembrane region" description="Helical" evidence="1">
    <location>
        <begin position="49"/>
        <end position="70"/>
    </location>
</feature>
<dbReference type="AlphaFoldDB" id="W7QAG4"/>
<protein>
    <submittedName>
        <fullName evidence="2">Uncharacterized protein</fullName>
    </submittedName>
</protein>
<keyword evidence="1" id="KW-0472">Membrane</keyword>
<comment type="caution">
    <text evidence="2">The sequence shown here is derived from an EMBL/GenBank/DDBJ whole genome shotgun (WGS) entry which is preliminary data.</text>
</comment>
<dbReference type="STRING" id="1328313.DS2_10948"/>
<sequence length="72" mass="7938">MGVGLGFNFSLGREADCNPRMFLVRNNLEPKDGSVPIADTRKYCRPVSAITLLVDIISLIWVKLATILAFSI</sequence>
<proteinExistence type="predicted"/>
<organism evidence="2 3">
    <name type="scientific">Catenovulum agarivorans DS-2</name>
    <dbReference type="NCBI Taxonomy" id="1328313"/>
    <lineage>
        <taxon>Bacteria</taxon>
        <taxon>Pseudomonadati</taxon>
        <taxon>Pseudomonadota</taxon>
        <taxon>Gammaproteobacteria</taxon>
        <taxon>Alteromonadales</taxon>
        <taxon>Alteromonadaceae</taxon>
        <taxon>Catenovulum</taxon>
    </lineage>
</organism>
<keyword evidence="1" id="KW-0812">Transmembrane</keyword>
<keyword evidence="1" id="KW-1133">Transmembrane helix</keyword>
<dbReference type="Proteomes" id="UP000019276">
    <property type="component" value="Unassembled WGS sequence"/>
</dbReference>
<name>W7QAG4_9ALTE</name>
<evidence type="ECO:0000256" key="1">
    <source>
        <dbReference type="SAM" id="Phobius"/>
    </source>
</evidence>
<dbReference type="EMBL" id="ARZY01000019">
    <property type="protein sequence ID" value="EWH09799.1"/>
    <property type="molecule type" value="Genomic_DNA"/>
</dbReference>
<keyword evidence="3" id="KW-1185">Reference proteome</keyword>
<accession>W7QAG4</accession>
<reference evidence="2 3" key="1">
    <citation type="journal article" date="2014" name="Genome Announc.">
        <title>Draft Genome Sequence of the Agar-Degrading Bacterium Catenovulum sp. Strain DS-2, Isolated from Intestines of Haliotis diversicolor.</title>
        <authorList>
            <person name="Shan D."/>
            <person name="Li X."/>
            <person name="Gu Z."/>
            <person name="Wei G."/>
            <person name="Gao Z."/>
            <person name="Shao Z."/>
        </authorList>
    </citation>
    <scope>NUCLEOTIDE SEQUENCE [LARGE SCALE GENOMIC DNA]</scope>
    <source>
        <strain evidence="2 3">DS-2</strain>
    </source>
</reference>
<evidence type="ECO:0000313" key="2">
    <source>
        <dbReference type="EMBL" id="EWH09799.1"/>
    </source>
</evidence>
<gene>
    <name evidence="2" type="ORF">DS2_10948</name>
</gene>
<evidence type="ECO:0000313" key="3">
    <source>
        <dbReference type="Proteomes" id="UP000019276"/>
    </source>
</evidence>